<dbReference type="GO" id="GO:0032259">
    <property type="term" value="P:methylation"/>
    <property type="evidence" value="ECO:0007669"/>
    <property type="project" value="UniProtKB-KW"/>
</dbReference>
<dbReference type="InterPro" id="IPR014729">
    <property type="entry name" value="Rossmann-like_a/b/a_fold"/>
</dbReference>
<evidence type="ECO:0000256" key="9">
    <source>
        <dbReference type="ARBA" id="ARBA00048721"/>
    </source>
</evidence>
<reference evidence="12 13" key="1">
    <citation type="journal article" date="2011" name="J. Bacteriol.">
        <title>Draft genome sequence of the anoxygenic filamentous phototrophic bacterium Oscillochloris trichoides subsp. DG-6.</title>
        <authorList>
            <person name="Kuznetsov B.B."/>
            <person name="Ivanovsky R.N."/>
            <person name="Keppen O.I."/>
            <person name="Sukhacheva M.V."/>
            <person name="Bumazhkin B.K."/>
            <person name="Patutina E.O."/>
            <person name="Beletsky A.V."/>
            <person name="Mardanov A.V."/>
            <person name="Baslerov R.V."/>
            <person name="Panteleeva A.N."/>
            <person name="Kolganova T.V."/>
            <person name="Ravin N.V."/>
            <person name="Skryabin K.G."/>
        </authorList>
    </citation>
    <scope>NUCLEOTIDE SEQUENCE [LARGE SCALE GENOMIC DNA]</scope>
    <source>
        <strain evidence="12 13">DG-6</strain>
    </source>
</reference>
<comment type="similarity">
    <text evidence="10">Belongs to the NadD family.</text>
</comment>
<dbReference type="eggNOG" id="COG1057">
    <property type="taxonomic scope" value="Bacteria"/>
</dbReference>
<dbReference type="InterPro" id="IPR005248">
    <property type="entry name" value="NadD/NMNAT"/>
</dbReference>
<keyword evidence="13" id="KW-1185">Reference proteome</keyword>
<dbReference type="HOGENOM" id="CLU_069765_3_1_0"/>
<comment type="function">
    <text evidence="1 10">Catalyzes the reversible adenylation of nicotinate mononucleotide (NaMN) to nicotinic acid adenine dinucleotide (NaAD).</text>
</comment>
<evidence type="ECO:0000256" key="1">
    <source>
        <dbReference type="ARBA" id="ARBA00002324"/>
    </source>
</evidence>
<accession>E1IGN4</accession>
<dbReference type="NCBIfam" id="NF000840">
    <property type="entry name" value="PRK00071.1-3"/>
    <property type="match status" value="1"/>
</dbReference>
<dbReference type="PANTHER" id="PTHR39321:SF3">
    <property type="entry name" value="PHOSPHOPANTETHEINE ADENYLYLTRANSFERASE"/>
    <property type="match status" value="1"/>
</dbReference>
<sequence>MTGQRIGVYGGTFDPVHIGHLAIAEEVRYALRLDQVLFVPAAHQPLKGHAPGATPLQRLEMVRLACASNPAFAVSDLELRRPPPSYTRDTLVSLRQHLPPTSDLTLIIGADAARDLPRWYRVHEILRMVYLVIVARPDHPFDLAELETRLPGVSLRTTLVDGPRLAVSSTDLRLRLATHRPTRCQIPDAVLGYIRHHGLYLRDALA</sequence>
<dbReference type="EMBL" id="ADVR01000110">
    <property type="protein sequence ID" value="EFO79621.1"/>
    <property type="molecule type" value="Genomic_DNA"/>
</dbReference>
<evidence type="ECO:0000256" key="8">
    <source>
        <dbReference type="ARBA" id="ARBA00023027"/>
    </source>
</evidence>
<dbReference type="CDD" id="cd02165">
    <property type="entry name" value="NMNAT"/>
    <property type="match status" value="1"/>
</dbReference>
<dbReference type="Gene3D" id="3.40.50.620">
    <property type="entry name" value="HUPs"/>
    <property type="match status" value="1"/>
</dbReference>
<evidence type="ECO:0000256" key="5">
    <source>
        <dbReference type="ARBA" id="ARBA00022695"/>
    </source>
</evidence>
<dbReference type="GO" id="GO:0009435">
    <property type="term" value="P:NAD+ biosynthetic process"/>
    <property type="evidence" value="ECO:0007669"/>
    <property type="project" value="UniProtKB-UniRule"/>
</dbReference>
<keyword evidence="3 10" id="KW-0662">Pyridine nucleotide biosynthesis</keyword>
<dbReference type="NCBIfam" id="TIGR00482">
    <property type="entry name" value="nicotinate (nicotinamide) nucleotide adenylyltransferase"/>
    <property type="match status" value="1"/>
</dbReference>
<dbReference type="AlphaFoldDB" id="E1IGN4"/>
<feature type="domain" description="Cytidyltransferase-like" evidence="11">
    <location>
        <begin position="8"/>
        <end position="174"/>
    </location>
</feature>
<dbReference type="UniPathway" id="UPA00253">
    <property type="reaction ID" value="UER00332"/>
</dbReference>
<dbReference type="Pfam" id="PF01467">
    <property type="entry name" value="CTP_transf_like"/>
    <property type="match status" value="1"/>
</dbReference>
<keyword evidence="4 10" id="KW-0808">Transferase</keyword>
<protein>
    <recommendedName>
        <fullName evidence="10">Probable nicotinate-nucleotide adenylyltransferase</fullName>
        <ecNumber evidence="10">2.7.7.18</ecNumber>
    </recommendedName>
    <alternativeName>
        <fullName evidence="10">Deamido-NAD(+) diphosphorylase</fullName>
    </alternativeName>
    <alternativeName>
        <fullName evidence="10">Deamido-NAD(+) pyrophosphorylase</fullName>
    </alternativeName>
    <alternativeName>
        <fullName evidence="10">Nicotinate mononucleotide adenylyltransferase</fullName>
        <shortName evidence="10">NaMN adenylyltransferase</shortName>
    </alternativeName>
</protein>
<comment type="pathway">
    <text evidence="2 10">Cofactor biosynthesis; NAD(+) biosynthesis; deamido-NAD(+) from nicotinate D-ribonucleotide: step 1/1.</text>
</comment>
<evidence type="ECO:0000256" key="6">
    <source>
        <dbReference type="ARBA" id="ARBA00022741"/>
    </source>
</evidence>
<dbReference type="GO" id="GO:0008168">
    <property type="term" value="F:methyltransferase activity"/>
    <property type="evidence" value="ECO:0007669"/>
    <property type="project" value="UniProtKB-KW"/>
</dbReference>
<comment type="caution">
    <text evidence="12">The sequence shown here is derived from an EMBL/GenBank/DDBJ whole genome shotgun (WGS) entry which is preliminary data.</text>
</comment>
<keyword evidence="7 10" id="KW-0067">ATP-binding</keyword>
<organism evidence="12 13">
    <name type="scientific">Oscillochloris trichoides DG-6</name>
    <dbReference type="NCBI Taxonomy" id="765420"/>
    <lineage>
        <taxon>Bacteria</taxon>
        <taxon>Bacillati</taxon>
        <taxon>Chloroflexota</taxon>
        <taxon>Chloroflexia</taxon>
        <taxon>Chloroflexales</taxon>
        <taxon>Chloroflexineae</taxon>
        <taxon>Oscillochloridaceae</taxon>
        <taxon>Oscillochloris</taxon>
    </lineage>
</organism>
<evidence type="ECO:0000256" key="3">
    <source>
        <dbReference type="ARBA" id="ARBA00022642"/>
    </source>
</evidence>
<dbReference type="GO" id="GO:0005524">
    <property type="term" value="F:ATP binding"/>
    <property type="evidence" value="ECO:0007669"/>
    <property type="project" value="UniProtKB-KW"/>
</dbReference>
<dbReference type="NCBIfam" id="TIGR00125">
    <property type="entry name" value="cyt_tran_rel"/>
    <property type="match status" value="1"/>
</dbReference>
<dbReference type="Proteomes" id="UP000054010">
    <property type="component" value="Unassembled WGS sequence"/>
</dbReference>
<proteinExistence type="inferred from homology"/>
<dbReference type="SUPFAM" id="SSF52374">
    <property type="entry name" value="Nucleotidylyl transferase"/>
    <property type="match status" value="1"/>
</dbReference>
<evidence type="ECO:0000313" key="12">
    <source>
        <dbReference type="EMBL" id="EFO79621.1"/>
    </source>
</evidence>
<evidence type="ECO:0000256" key="7">
    <source>
        <dbReference type="ARBA" id="ARBA00022840"/>
    </source>
</evidence>
<dbReference type="STRING" id="765420.OSCT_2485"/>
<name>E1IGN4_9CHLR</name>
<keyword evidence="8 10" id="KW-0520">NAD</keyword>
<dbReference type="GO" id="GO:0004515">
    <property type="term" value="F:nicotinate-nucleotide adenylyltransferase activity"/>
    <property type="evidence" value="ECO:0007669"/>
    <property type="project" value="UniProtKB-UniRule"/>
</dbReference>
<evidence type="ECO:0000313" key="13">
    <source>
        <dbReference type="Proteomes" id="UP000054010"/>
    </source>
</evidence>
<dbReference type="InterPro" id="IPR004821">
    <property type="entry name" value="Cyt_trans-like"/>
</dbReference>
<dbReference type="EC" id="2.7.7.18" evidence="10"/>
<evidence type="ECO:0000259" key="11">
    <source>
        <dbReference type="Pfam" id="PF01467"/>
    </source>
</evidence>
<dbReference type="PANTHER" id="PTHR39321">
    <property type="entry name" value="NICOTINATE-NUCLEOTIDE ADENYLYLTRANSFERASE-RELATED"/>
    <property type="match status" value="1"/>
</dbReference>
<gene>
    <name evidence="10" type="primary">nadD</name>
    <name evidence="12" type="ORF">OSCT_2485</name>
</gene>
<evidence type="ECO:0000256" key="2">
    <source>
        <dbReference type="ARBA" id="ARBA00005019"/>
    </source>
</evidence>
<keyword evidence="6 10" id="KW-0547">Nucleotide-binding</keyword>
<keyword evidence="5 10" id="KW-0548">Nucleotidyltransferase</keyword>
<comment type="catalytic activity">
    <reaction evidence="9 10">
        <text>nicotinate beta-D-ribonucleotide + ATP + H(+) = deamido-NAD(+) + diphosphate</text>
        <dbReference type="Rhea" id="RHEA:22860"/>
        <dbReference type="ChEBI" id="CHEBI:15378"/>
        <dbReference type="ChEBI" id="CHEBI:30616"/>
        <dbReference type="ChEBI" id="CHEBI:33019"/>
        <dbReference type="ChEBI" id="CHEBI:57502"/>
        <dbReference type="ChEBI" id="CHEBI:58437"/>
        <dbReference type="EC" id="2.7.7.18"/>
    </reaction>
</comment>
<keyword evidence="12" id="KW-0489">Methyltransferase</keyword>
<evidence type="ECO:0000256" key="4">
    <source>
        <dbReference type="ARBA" id="ARBA00022679"/>
    </source>
</evidence>
<evidence type="ECO:0000256" key="10">
    <source>
        <dbReference type="HAMAP-Rule" id="MF_00244"/>
    </source>
</evidence>
<dbReference type="OrthoDB" id="5295945at2"/>
<dbReference type="HAMAP" id="MF_00244">
    <property type="entry name" value="NaMN_adenylyltr"/>
    <property type="match status" value="1"/>
</dbReference>